<dbReference type="Proteomes" id="UP000664628">
    <property type="component" value="Unassembled WGS sequence"/>
</dbReference>
<dbReference type="SUPFAM" id="SSF56634">
    <property type="entry name" value="Heme-dependent catalase-like"/>
    <property type="match status" value="1"/>
</dbReference>
<gene>
    <name evidence="1" type="ORF">J2I46_29295</name>
</gene>
<sequence length="73" mass="8067">MPDGQPTFRGFAIKVVGVSGQKYLPEEADTVTQDFLLVNHPVIPTGTVETYLEQQLKPEKQAGLPEEVQQIQS</sequence>
<evidence type="ECO:0000313" key="2">
    <source>
        <dbReference type="Proteomes" id="UP000664628"/>
    </source>
</evidence>
<proteinExistence type="predicted"/>
<dbReference type="EMBL" id="JAFMYW010000012">
    <property type="protein sequence ID" value="MBO0952711.1"/>
    <property type="molecule type" value="Genomic_DNA"/>
</dbReference>
<protein>
    <submittedName>
        <fullName evidence="1">Uncharacterized protein</fullName>
    </submittedName>
</protein>
<comment type="caution">
    <text evidence="1">The sequence shown here is derived from an EMBL/GenBank/DDBJ whole genome shotgun (WGS) entry which is preliminary data.</text>
</comment>
<accession>A0ABS3JTK1</accession>
<evidence type="ECO:0000313" key="1">
    <source>
        <dbReference type="EMBL" id="MBO0952711.1"/>
    </source>
</evidence>
<keyword evidence="2" id="KW-1185">Reference proteome</keyword>
<organism evidence="1 2">
    <name type="scientific">Fibrella forsythiae</name>
    <dbReference type="NCBI Taxonomy" id="2817061"/>
    <lineage>
        <taxon>Bacteria</taxon>
        <taxon>Pseudomonadati</taxon>
        <taxon>Bacteroidota</taxon>
        <taxon>Cytophagia</taxon>
        <taxon>Cytophagales</taxon>
        <taxon>Spirosomataceae</taxon>
        <taxon>Fibrella</taxon>
    </lineage>
</organism>
<reference evidence="1 2" key="1">
    <citation type="submission" date="2021-03" db="EMBL/GenBank/DDBJ databases">
        <title>Fibrella sp. HMF5405 genome sequencing and assembly.</title>
        <authorList>
            <person name="Kang H."/>
            <person name="Kim H."/>
            <person name="Bae S."/>
            <person name="Joh K."/>
        </authorList>
    </citation>
    <scope>NUCLEOTIDE SEQUENCE [LARGE SCALE GENOMIC DNA]</scope>
    <source>
        <strain evidence="1 2">HMF5405</strain>
    </source>
</reference>
<dbReference type="InterPro" id="IPR020835">
    <property type="entry name" value="Catalase_sf"/>
</dbReference>
<name>A0ABS3JTK1_9BACT</name>
<dbReference type="Gene3D" id="2.40.180.10">
    <property type="entry name" value="Catalase core domain"/>
    <property type="match status" value="1"/>
</dbReference>
<dbReference type="RefSeq" id="WP_207332657.1">
    <property type="nucleotide sequence ID" value="NZ_JAFMYW010000012.1"/>
</dbReference>